<name>A0AAW2ZE98_9EUKA</name>
<gene>
    <name evidence="2" type="ORF">AKO1_001030</name>
</gene>
<dbReference type="Proteomes" id="UP001431209">
    <property type="component" value="Unassembled WGS sequence"/>
</dbReference>
<accession>A0AAW2ZE98</accession>
<feature type="region of interest" description="Disordered" evidence="1">
    <location>
        <begin position="195"/>
        <end position="216"/>
    </location>
</feature>
<sequence length="436" mass="49349">MRNIVVMAFCTEENSDNPRGALRFYEGVNRVLEFEVGSRVLYCTVAVDQQDGSSHLVACCEDFTGFVYPIVDVINGILKTNSQQDVNDDASEPNLMFDDPSDTISVNSDFSEVFSQASDDGQQSADHFDELNQGIITPPIVSFTRNVKQDDATNNENVEDEDFIKPRTFVPIPRTPPRPYPSSKKVVNKNSTVQFDSTPIPTPAPIPEVKPVQSKKKLISKAPTTITSPKSSNYGNPKDFVKVLVDHYNQTDPTTDGDVSQNVVVTKYEPTGTSRLLEHELHTRMNEQFDRKEAQAYREQESFRDVGNGPYALQKPSKTLNYGLHEKAFGDLESIPDVITTKKDGIAINSDETRRTGIIMKQKRQVVAPHPSKQRDRVEKSYRPTLDEYKHLQEDWEKEEECARDDFVCHMSKLRPQSQTITDTLFIKDFLLQNNT</sequence>
<evidence type="ECO:0000256" key="1">
    <source>
        <dbReference type="SAM" id="MobiDB-lite"/>
    </source>
</evidence>
<evidence type="ECO:0000313" key="3">
    <source>
        <dbReference type="Proteomes" id="UP001431209"/>
    </source>
</evidence>
<feature type="non-terminal residue" evidence="2">
    <location>
        <position position="436"/>
    </location>
</feature>
<evidence type="ECO:0000313" key="2">
    <source>
        <dbReference type="EMBL" id="KAL0487140.1"/>
    </source>
</evidence>
<organism evidence="2 3">
    <name type="scientific">Acrasis kona</name>
    <dbReference type="NCBI Taxonomy" id="1008807"/>
    <lineage>
        <taxon>Eukaryota</taxon>
        <taxon>Discoba</taxon>
        <taxon>Heterolobosea</taxon>
        <taxon>Tetramitia</taxon>
        <taxon>Eutetramitia</taxon>
        <taxon>Acrasidae</taxon>
        <taxon>Acrasis</taxon>
    </lineage>
</organism>
<proteinExistence type="predicted"/>
<protein>
    <submittedName>
        <fullName evidence="2">Uncharacterized protein</fullName>
    </submittedName>
</protein>
<keyword evidence="3" id="KW-1185">Reference proteome</keyword>
<comment type="caution">
    <text evidence="2">The sequence shown here is derived from an EMBL/GenBank/DDBJ whole genome shotgun (WGS) entry which is preliminary data.</text>
</comment>
<reference evidence="2 3" key="1">
    <citation type="submission" date="2024-03" db="EMBL/GenBank/DDBJ databases">
        <title>The Acrasis kona genome and developmental transcriptomes reveal deep origins of eukaryotic multicellular pathways.</title>
        <authorList>
            <person name="Sheikh S."/>
            <person name="Fu C.-J."/>
            <person name="Brown M.W."/>
            <person name="Baldauf S.L."/>
        </authorList>
    </citation>
    <scope>NUCLEOTIDE SEQUENCE [LARGE SCALE GENOMIC DNA]</scope>
    <source>
        <strain evidence="2 3">ATCC MYA-3509</strain>
    </source>
</reference>
<dbReference type="EMBL" id="JAOPGA020001307">
    <property type="protein sequence ID" value="KAL0487140.1"/>
    <property type="molecule type" value="Genomic_DNA"/>
</dbReference>
<dbReference type="AlphaFoldDB" id="A0AAW2ZE98"/>